<keyword evidence="3" id="KW-1185">Reference proteome</keyword>
<evidence type="ECO:0000313" key="2">
    <source>
        <dbReference type="EMBL" id="KAD3337276.1"/>
    </source>
</evidence>
<dbReference type="EMBL" id="SZYD01000016">
    <property type="protein sequence ID" value="KAD3337276.1"/>
    <property type="molecule type" value="Genomic_DNA"/>
</dbReference>
<keyword evidence="1" id="KW-0472">Membrane</keyword>
<keyword evidence="1" id="KW-1133">Transmembrane helix</keyword>
<accession>A0A5N6MA28</accession>
<evidence type="ECO:0000313" key="3">
    <source>
        <dbReference type="Proteomes" id="UP000326396"/>
    </source>
</evidence>
<evidence type="ECO:0000256" key="1">
    <source>
        <dbReference type="SAM" id="Phobius"/>
    </source>
</evidence>
<feature type="transmembrane region" description="Helical" evidence="1">
    <location>
        <begin position="23"/>
        <end position="42"/>
    </location>
</feature>
<dbReference type="Proteomes" id="UP000326396">
    <property type="component" value="Linkage Group LG6"/>
</dbReference>
<keyword evidence="1" id="KW-0812">Transmembrane</keyword>
<proteinExistence type="predicted"/>
<feature type="transmembrane region" description="Helical" evidence="1">
    <location>
        <begin position="62"/>
        <end position="82"/>
    </location>
</feature>
<reference evidence="2 3" key="1">
    <citation type="submission" date="2019-05" db="EMBL/GenBank/DDBJ databases">
        <title>Mikania micrantha, genome provides insights into the molecular mechanism of rapid growth.</title>
        <authorList>
            <person name="Liu B."/>
        </authorList>
    </citation>
    <scope>NUCLEOTIDE SEQUENCE [LARGE SCALE GENOMIC DNA]</scope>
    <source>
        <strain evidence="2">NLD-2019</strain>
        <tissue evidence="2">Leaf</tissue>
    </source>
</reference>
<gene>
    <name evidence="2" type="ORF">E3N88_32796</name>
</gene>
<name>A0A5N6MA28_9ASTR</name>
<protein>
    <submittedName>
        <fullName evidence="2">Uncharacterized protein</fullName>
    </submittedName>
</protein>
<sequence length="92" mass="10343">MRRSRGRPDIGPGRHGNSMGRRVVKWLWARAPCGVLSALGGLVREAKVDWFDDGGLMDILGLMPWVPCLFPMSSTIGIWSYWHHATVLIWLA</sequence>
<organism evidence="2 3">
    <name type="scientific">Mikania micrantha</name>
    <name type="common">bitter vine</name>
    <dbReference type="NCBI Taxonomy" id="192012"/>
    <lineage>
        <taxon>Eukaryota</taxon>
        <taxon>Viridiplantae</taxon>
        <taxon>Streptophyta</taxon>
        <taxon>Embryophyta</taxon>
        <taxon>Tracheophyta</taxon>
        <taxon>Spermatophyta</taxon>
        <taxon>Magnoliopsida</taxon>
        <taxon>eudicotyledons</taxon>
        <taxon>Gunneridae</taxon>
        <taxon>Pentapetalae</taxon>
        <taxon>asterids</taxon>
        <taxon>campanulids</taxon>
        <taxon>Asterales</taxon>
        <taxon>Asteraceae</taxon>
        <taxon>Asteroideae</taxon>
        <taxon>Heliantheae alliance</taxon>
        <taxon>Eupatorieae</taxon>
        <taxon>Mikania</taxon>
    </lineage>
</organism>
<dbReference type="AlphaFoldDB" id="A0A5N6MA28"/>
<comment type="caution">
    <text evidence="2">The sequence shown here is derived from an EMBL/GenBank/DDBJ whole genome shotgun (WGS) entry which is preliminary data.</text>
</comment>